<feature type="transmembrane region" description="Helical" evidence="1">
    <location>
        <begin position="64"/>
        <end position="85"/>
    </location>
</feature>
<dbReference type="EMBL" id="BSFQ01000017">
    <property type="protein sequence ID" value="GLL12949.1"/>
    <property type="molecule type" value="Genomic_DNA"/>
</dbReference>
<feature type="transmembrane region" description="Helical" evidence="1">
    <location>
        <begin position="115"/>
        <end position="135"/>
    </location>
</feature>
<keyword evidence="1" id="KW-0812">Transmembrane</keyword>
<organism evidence="2 3">
    <name type="scientific">Pseudonocardia halophobica</name>
    <dbReference type="NCBI Taxonomy" id="29401"/>
    <lineage>
        <taxon>Bacteria</taxon>
        <taxon>Bacillati</taxon>
        <taxon>Actinomycetota</taxon>
        <taxon>Actinomycetes</taxon>
        <taxon>Pseudonocardiales</taxon>
        <taxon>Pseudonocardiaceae</taxon>
        <taxon>Pseudonocardia</taxon>
    </lineage>
</organism>
<evidence type="ECO:0000256" key="1">
    <source>
        <dbReference type="SAM" id="Phobius"/>
    </source>
</evidence>
<keyword evidence="1" id="KW-1133">Transmembrane helix</keyword>
<dbReference type="InterPro" id="IPR030802">
    <property type="entry name" value="Permease_MalE"/>
</dbReference>
<reference evidence="2" key="2">
    <citation type="submission" date="2023-01" db="EMBL/GenBank/DDBJ databases">
        <authorList>
            <person name="Sun Q."/>
            <person name="Evtushenko L."/>
        </authorList>
    </citation>
    <scope>NUCLEOTIDE SEQUENCE</scope>
    <source>
        <strain evidence="2">VKM Ac-1069</strain>
    </source>
</reference>
<feature type="transmembrane region" description="Helical" evidence="1">
    <location>
        <begin position="257"/>
        <end position="275"/>
    </location>
</feature>
<feature type="transmembrane region" description="Helical" evidence="1">
    <location>
        <begin position="165"/>
        <end position="187"/>
    </location>
</feature>
<evidence type="ECO:0000313" key="3">
    <source>
        <dbReference type="Proteomes" id="UP001143463"/>
    </source>
</evidence>
<proteinExistence type="predicted"/>
<accession>A0A9W6L651</accession>
<comment type="caution">
    <text evidence="2">The sequence shown here is derived from an EMBL/GenBank/DDBJ whole genome shotgun (WGS) entry which is preliminary data.</text>
</comment>
<dbReference type="Proteomes" id="UP001143463">
    <property type="component" value="Unassembled WGS sequence"/>
</dbReference>
<protein>
    <submittedName>
        <fullName evidence="2">ABC transporter permease</fullName>
    </submittedName>
</protein>
<keyword evidence="1" id="KW-0472">Membrane</keyword>
<dbReference type="RefSeq" id="WP_037042673.1">
    <property type="nucleotide sequence ID" value="NZ_BSFQ01000017.1"/>
</dbReference>
<gene>
    <name evidence="2" type="ORF">GCM10017577_40910</name>
</gene>
<dbReference type="Pfam" id="PF02405">
    <property type="entry name" value="MlaE"/>
    <property type="match status" value="1"/>
</dbReference>
<keyword evidence="3" id="KW-1185">Reference proteome</keyword>
<sequence>MAQMGARSVAESAKRLLTGPLRLLDDLGRQAEFYGRSIAWTPKAVKSYKTEQVRLIAEVGMSSGALAVIGGSSVITLFITLFAGVTGGVQTFDALQNLQLEALGGFASAIINPRLLTPIVAGAALAATVGSGFTAQLGAMRVSEEIDALEVIGVRSLPYLVTTRLVAGMITIIPIFAMAMCGAWIGWKLTQVNFFGLSEGTYDHYMDTFMQWQDVLYSFAQAVGIAVVVILIHTYYGYTASGGPAGVGRAVGKAVRTSLIAVLAVELAISMALYADSDAFRISG</sequence>
<dbReference type="PANTHER" id="PTHR30188">
    <property type="entry name" value="ABC TRANSPORTER PERMEASE PROTEIN-RELATED"/>
    <property type="match status" value="1"/>
</dbReference>
<name>A0A9W6L651_9PSEU</name>
<dbReference type="GO" id="GO:0005548">
    <property type="term" value="F:phospholipid transporter activity"/>
    <property type="evidence" value="ECO:0007669"/>
    <property type="project" value="TreeGrafter"/>
</dbReference>
<dbReference type="AlphaFoldDB" id="A0A9W6L651"/>
<dbReference type="PANTHER" id="PTHR30188:SF13">
    <property type="entry name" value="CONSERVED HYPOTHETICAL INTEGRAL MEMBRANE PROTEIN YRBE3B"/>
    <property type="match status" value="1"/>
</dbReference>
<dbReference type="GO" id="GO:0043190">
    <property type="term" value="C:ATP-binding cassette (ABC) transporter complex"/>
    <property type="evidence" value="ECO:0007669"/>
    <property type="project" value="InterPro"/>
</dbReference>
<evidence type="ECO:0000313" key="2">
    <source>
        <dbReference type="EMBL" id="GLL12949.1"/>
    </source>
</evidence>
<reference evidence="2" key="1">
    <citation type="journal article" date="2014" name="Int. J. Syst. Evol. Microbiol.">
        <title>Complete genome sequence of Corynebacterium casei LMG S-19264T (=DSM 44701T), isolated from a smear-ripened cheese.</title>
        <authorList>
            <consortium name="US DOE Joint Genome Institute (JGI-PGF)"/>
            <person name="Walter F."/>
            <person name="Albersmeier A."/>
            <person name="Kalinowski J."/>
            <person name="Ruckert C."/>
        </authorList>
    </citation>
    <scope>NUCLEOTIDE SEQUENCE</scope>
    <source>
        <strain evidence="2">VKM Ac-1069</strain>
    </source>
</reference>
<feature type="transmembrane region" description="Helical" evidence="1">
    <location>
        <begin position="215"/>
        <end position="236"/>
    </location>
</feature>